<evidence type="ECO:0000313" key="1">
    <source>
        <dbReference type="EMBL" id="TWG11913.1"/>
    </source>
</evidence>
<organism evidence="1 2">
    <name type="scientific">Micromonospora palomenae</name>
    <dbReference type="NCBI Taxonomy" id="1461247"/>
    <lineage>
        <taxon>Bacteria</taxon>
        <taxon>Bacillati</taxon>
        <taxon>Actinomycetota</taxon>
        <taxon>Actinomycetes</taxon>
        <taxon>Micromonosporales</taxon>
        <taxon>Micromonosporaceae</taxon>
        <taxon>Micromonospora</taxon>
    </lineage>
</organism>
<dbReference type="EMBL" id="VIXA01000004">
    <property type="protein sequence ID" value="TWG11913.1"/>
    <property type="molecule type" value="Genomic_DNA"/>
</dbReference>
<protein>
    <submittedName>
        <fullName evidence="1">Uncharacterized protein</fullName>
    </submittedName>
</protein>
<name>A0A561VJY4_9ACTN</name>
<keyword evidence="2" id="KW-1185">Reference proteome</keyword>
<sequence>MLKEINSAANSMVNGVVGRRVGLDMPLAGTPLGGAGQRVVQVGQLFQCLATRSAACFSHWA</sequence>
<accession>A0A561VJY4</accession>
<comment type="caution">
    <text evidence="1">The sequence shown here is derived from an EMBL/GenBank/DDBJ whole genome shotgun (WGS) entry which is preliminary data.</text>
</comment>
<reference evidence="1 2" key="1">
    <citation type="submission" date="2019-06" db="EMBL/GenBank/DDBJ databases">
        <title>Sequencing the genomes of 1000 actinobacteria strains.</title>
        <authorList>
            <person name="Klenk H.-P."/>
        </authorList>
    </citation>
    <scope>NUCLEOTIDE SEQUENCE [LARGE SCALE GENOMIC DNA]</scope>
    <source>
        <strain evidence="1 2">DSM 102131</strain>
    </source>
</reference>
<evidence type="ECO:0000313" key="2">
    <source>
        <dbReference type="Proteomes" id="UP000319927"/>
    </source>
</evidence>
<proteinExistence type="predicted"/>
<gene>
    <name evidence="1" type="ORF">FHX75_14243</name>
</gene>
<dbReference type="AlphaFoldDB" id="A0A561VJY4"/>
<dbReference type="Proteomes" id="UP000319927">
    <property type="component" value="Unassembled WGS sequence"/>
</dbReference>